<sequence>MKNFTLIGALFCTLATVFSQSRISELGINAPIIFSATSQQNLAPCSEENPNDGTYEEGFNCSSSSSILAANDLIVAADEIFTLNQITASIFANNGITDVEVRYYDDASGLPGSIIGTEVGVVPTSQTVIGANFGYDVNEIILDLAPFVFNGQSGSETKYWVELIATDGNVTPNVFWVATSSSANGEAIAQFNGSWSKPSPNLDGVYIWSGDCDILLNTNEFTSNKVTVFPNPVLDILTVQLPESISVKSASLYDVLGKNTGAKLFEGTMNTSNLVAGVYFLSVTTSEGTVTKKIIKN</sequence>
<evidence type="ECO:0000313" key="3">
    <source>
        <dbReference type="EMBL" id="RMA57844.1"/>
    </source>
</evidence>
<proteinExistence type="predicted"/>
<dbReference type="OrthoDB" id="1445936at2"/>
<name>A0A3L9YBU6_9FLAO</name>
<dbReference type="RefSeq" id="WP_147437281.1">
    <property type="nucleotide sequence ID" value="NZ_REFC01000014.1"/>
</dbReference>
<dbReference type="EMBL" id="REFC01000014">
    <property type="protein sequence ID" value="RMA57844.1"/>
    <property type="molecule type" value="Genomic_DNA"/>
</dbReference>
<keyword evidence="1" id="KW-0732">Signal</keyword>
<keyword evidence="4" id="KW-1185">Reference proteome</keyword>
<accession>A0A3L9YBU6</accession>
<comment type="caution">
    <text evidence="3">The sequence shown here is derived from an EMBL/GenBank/DDBJ whole genome shotgun (WGS) entry which is preliminary data.</text>
</comment>
<evidence type="ECO:0000313" key="4">
    <source>
        <dbReference type="Proteomes" id="UP000271339"/>
    </source>
</evidence>
<dbReference type="AlphaFoldDB" id="A0A3L9YBU6"/>
<evidence type="ECO:0000256" key="1">
    <source>
        <dbReference type="ARBA" id="ARBA00022729"/>
    </source>
</evidence>
<dbReference type="Pfam" id="PF18962">
    <property type="entry name" value="Por_Secre_tail"/>
    <property type="match status" value="1"/>
</dbReference>
<evidence type="ECO:0000259" key="2">
    <source>
        <dbReference type="Pfam" id="PF18962"/>
    </source>
</evidence>
<protein>
    <submittedName>
        <fullName evidence="3">Putative secreted protein (Por secretion system target)</fullName>
    </submittedName>
</protein>
<dbReference type="InterPro" id="IPR026444">
    <property type="entry name" value="Secre_tail"/>
</dbReference>
<dbReference type="Proteomes" id="UP000271339">
    <property type="component" value="Unassembled WGS sequence"/>
</dbReference>
<reference evidence="3 4" key="1">
    <citation type="submission" date="2018-10" db="EMBL/GenBank/DDBJ databases">
        <title>Genomic Encyclopedia of Archaeal and Bacterial Type Strains, Phase II (KMG-II): from individual species to whole genera.</title>
        <authorList>
            <person name="Goeker M."/>
        </authorList>
    </citation>
    <scope>NUCLEOTIDE SEQUENCE [LARGE SCALE GENOMIC DNA]</scope>
    <source>
        <strain evidence="3 4">DSM 23424</strain>
    </source>
</reference>
<gene>
    <name evidence="3" type="ORF">BXY75_2651</name>
</gene>
<feature type="domain" description="Secretion system C-terminal sorting" evidence="2">
    <location>
        <begin position="228"/>
        <end position="295"/>
    </location>
</feature>
<organism evidence="3 4">
    <name type="scientific">Ulvibacter antarcticus</name>
    <dbReference type="NCBI Taxonomy" id="442714"/>
    <lineage>
        <taxon>Bacteria</taxon>
        <taxon>Pseudomonadati</taxon>
        <taxon>Bacteroidota</taxon>
        <taxon>Flavobacteriia</taxon>
        <taxon>Flavobacteriales</taxon>
        <taxon>Flavobacteriaceae</taxon>
        <taxon>Ulvibacter</taxon>
    </lineage>
</organism>
<dbReference type="NCBIfam" id="TIGR04183">
    <property type="entry name" value="Por_Secre_tail"/>
    <property type="match status" value="1"/>
</dbReference>